<proteinExistence type="predicted"/>
<evidence type="ECO:0000313" key="2">
    <source>
        <dbReference type="Proteomes" id="UP000190626"/>
    </source>
</evidence>
<dbReference type="Proteomes" id="UP000190626">
    <property type="component" value="Unassembled WGS sequence"/>
</dbReference>
<comment type="caution">
    <text evidence="1">The sequence shown here is derived from an EMBL/GenBank/DDBJ whole genome shotgun (WGS) entry which is preliminary data.</text>
</comment>
<sequence>MLNLPFIVEHGSNRKALSDWFDEQIGPDIAPLGDLYYDWIESSTINADKLVEQYLKETSQLK</sequence>
<dbReference type="STRING" id="1469647.BC351_39420"/>
<reference evidence="2" key="1">
    <citation type="submission" date="2016-07" db="EMBL/GenBank/DDBJ databases">
        <authorList>
            <person name="Florea S."/>
            <person name="Webb J.S."/>
            <person name="Jaromczyk J."/>
            <person name="Schardl C.L."/>
        </authorList>
    </citation>
    <scope>NUCLEOTIDE SEQUENCE [LARGE SCALE GENOMIC DNA]</scope>
    <source>
        <strain evidence="2">CY1</strain>
    </source>
</reference>
<gene>
    <name evidence="1" type="ORF">BC351_39420</name>
</gene>
<dbReference type="EMBL" id="MBTG01000052">
    <property type="protein sequence ID" value="OPH47889.1"/>
    <property type="molecule type" value="Genomic_DNA"/>
</dbReference>
<evidence type="ECO:0000313" key="1">
    <source>
        <dbReference type="EMBL" id="OPH47889.1"/>
    </source>
</evidence>
<name>A0A1V4H9C8_9BACL</name>
<organism evidence="1 2">
    <name type="scientific">Paenibacillus ferrarius</name>
    <dbReference type="NCBI Taxonomy" id="1469647"/>
    <lineage>
        <taxon>Bacteria</taxon>
        <taxon>Bacillati</taxon>
        <taxon>Bacillota</taxon>
        <taxon>Bacilli</taxon>
        <taxon>Bacillales</taxon>
        <taxon>Paenibacillaceae</taxon>
        <taxon>Paenibacillus</taxon>
    </lineage>
</organism>
<dbReference type="RefSeq" id="WP_079419759.1">
    <property type="nucleotide sequence ID" value="NZ_MBTG01000052.1"/>
</dbReference>
<dbReference type="AlphaFoldDB" id="A0A1V4H9C8"/>
<protein>
    <submittedName>
        <fullName evidence="1">Uncharacterized protein</fullName>
    </submittedName>
</protein>
<accession>A0A1V4H9C8</accession>
<keyword evidence="2" id="KW-1185">Reference proteome</keyword>